<keyword evidence="1" id="KW-0812">Transmembrane</keyword>
<reference evidence="2" key="1">
    <citation type="submission" date="2023-08" db="EMBL/GenBank/DDBJ databases">
        <title>Pelteobagrus vachellii genome.</title>
        <authorList>
            <person name="Liu H."/>
        </authorList>
    </citation>
    <scope>NUCLEOTIDE SEQUENCE</scope>
    <source>
        <strain evidence="2">PRFRI_2022a</strain>
        <tissue evidence="2">Muscle</tissue>
    </source>
</reference>
<keyword evidence="1" id="KW-0472">Membrane</keyword>
<evidence type="ECO:0000313" key="2">
    <source>
        <dbReference type="EMBL" id="KAK2868529.1"/>
    </source>
</evidence>
<keyword evidence="3" id="KW-1185">Reference proteome</keyword>
<dbReference type="Proteomes" id="UP001187315">
    <property type="component" value="Unassembled WGS sequence"/>
</dbReference>
<evidence type="ECO:0000256" key="1">
    <source>
        <dbReference type="SAM" id="Phobius"/>
    </source>
</evidence>
<keyword evidence="1" id="KW-1133">Transmembrane helix</keyword>
<gene>
    <name evidence="2" type="ORF">Q7C36_000400</name>
</gene>
<evidence type="ECO:0000313" key="3">
    <source>
        <dbReference type="Proteomes" id="UP001187315"/>
    </source>
</evidence>
<proteinExistence type="predicted"/>
<dbReference type="AlphaFoldDB" id="A0AA88P129"/>
<accession>A0AA88P129</accession>
<dbReference type="EMBL" id="JAVHJS010000001">
    <property type="protein sequence ID" value="KAK2868529.1"/>
    <property type="molecule type" value="Genomic_DNA"/>
</dbReference>
<sequence length="275" mass="30593">MKDVEKDQAHFKLNEIFIFLAGACAHTQTHTHTHTDTHTTQMLKVKEKSLNVLLASGTHRSPCPSVSPPLLPFSHTPPYLSVVLCFVLLHLIFAMCCTLFHSSALFNVLLDCLLMHVPLTRTCTHTLQPVLSNISSSASYLSLELSHSLSPSAAGAFPRVRQQETITLTDGISPPISLSNFCLLPFFPLSPSHSMLYPFFFSISSLYPSFPASRFPPCLPFLSGCNWYLWGAPLRQHLNCITNNRDSATAARKNSLGWFRKKPLRGTRLKGEPTQ</sequence>
<comment type="caution">
    <text evidence="2">The sequence shown here is derived from an EMBL/GenBank/DDBJ whole genome shotgun (WGS) entry which is preliminary data.</text>
</comment>
<feature type="transmembrane region" description="Helical" evidence="1">
    <location>
        <begin position="79"/>
        <end position="100"/>
    </location>
</feature>
<name>A0AA88P129_TACVA</name>
<organism evidence="2 3">
    <name type="scientific">Tachysurus vachellii</name>
    <name type="common">Darkbarbel catfish</name>
    <name type="synonym">Pelteobagrus vachellii</name>
    <dbReference type="NCBI Taxonomy" id="175792"/>
    <lineage>
        <taxon>Eukaryota</taxon>
        <taxon>Metazoa</taxon>
        <taxon>Chordata</taxon>
        <taxon>Craniata</taxon>
        <taxon>Vertebrata</taxon>
        <taxon>Euteleostomi</taxon>
        <taxon>Actinopterygii</taxon>
        <taxon>Neopterygii</taxon>
        <taxon>Teleostei</taxon>
        <taxon>Ostariophysi</taxon>
        <taxon>Siluriformes</taxon>
        <taxon>Bagridae</taxon>
        <taxon>Tachysurus</taxon>
    </lineage>
</organism>
<protein>
    <submittedName>
        <fullName evidence="2">Uncharacterized protein</fullName>
    </submittedName>
</protein>